<reference evidence="1 2" key="1">
    <citation type="submission" date="2019-09" db="EMBL/GenBank/DDBJ databases">
        <title>Polymorphobacter sp. isolated from a lake in China.</title>
        <authorList>
            <person name="Liu Z."/>
        </authorList>
    </citation>
    <scope>NUCLEOTIDE SEQUENCE [LARGE SCALE GENOMIC DNA]</scope>
    <source>
        <strain evidence="1 2">D40P</strain>
    </source>
</reference>
<dbReference type="InterPro" id="IPR038573">
    <property type="entry name" value="BrnT_sf"/>
</dbReference>
<sequence>MFEFDPAKSILNADKHGIDFDEAQALWRDERRSVVSSNDKASEVRQLVVGRIGDRIWTAIVTQRGDVVRIISVRRARDREIEVYERED</sequence>
<dbReference type="Proteomes" id="UP000481327">
    <property type="component" value="Unassembled WGS sequence"/>
</dbReference>
<dbReference type="AlphaFoldDB" id="A0A7C9GN61"/>
<comment type="caution">
    <text evidence="1">The sequence shown here is derived from an EMBL/GenBank/DDBJ whole genome shotgun (WGS) entry which is preliminary data.</text>
</comment>
<dbReference type="InterPro" id="IPR007460">
    <property type="entry name" value="BrnT_toxin"/>
</dbReference>
<protein>
    <submittedName>
        <fullName evidence="1">BrnT family toxin</fullName>
    </submittedName>
</protein>
<keyword evidence="2" id="KW-1185">Reference proteome</keyword>
<dbReference type="Gene3D" id="3.10.450.530">
    <property type="entry name" value="Ribonuclease toxin, BrnT, of type II toxin-antitoxin system"/>
    <property type="match status" value="1"/>
</dbReference>
<dbReference type="Pfam" id="PF04365">
    <property type="entry name" value="BrnT_toxin"/>
    <property type="match status" value="1"/>
</dbReference>
<evidence type="ECO:0000313" key="2">
    <source>
        <dbReference type="Proteomes" id="UP000481327"/>
    </source>
</evidence>
<name>A0A7C9GN61_9SPHN</name>
<gene>
    <name evidence="1" type="ORF">F3168_01695</name>
</gene>
<dbReference type="RefSeq" id="WP_152576431.1">
    <property type="nucleotide sequence ID" value="NZ_JAATJI010000001.1"/>
</dbReference>
<dbReference type="EMBL" id="WIOL01000001">
    <property type="protein sequence ID" value="MQT15976.1"/>
    <property type="molecule type" value="Genomic_DNA"/>
</dbReference>
<organism evidence="1 2">
    <name type="scientific">Sandarakinorhabdus fusca</name>
    <dbReference type="NCBI Taxonomy" id="1439888"/>
    <lineage>
        <taxon>Bacteria</taxon>
        <taxon>Pseudomonadati</taxon>
        <taxon>Pseudomonadota</taxon>
        <taxon>Alphaproteobacteria</taxon>
        <taxon>Sphingomonadales</taxon>
        <taxon>Sphingosinicellaceae</taxon>
        <taxon>Sandarakinorhabdus</taxon>
    </lineage>
</organism>
<dbReference type="OrthoDB" id="839663at2"/>
<proteinExistence type="predicted"/>
<evidence type="ECO:0000313" key="1">
    <source>
        <dbReference type="EMBL" id="MQT15976.1"/>
    </source>
</evidence>
<accession>A0A7C9GN61</accession>